<evidence type="ECO:0000256" key="1">
    <source>
        <dbReference type="ARBA" id="ARBA00022553"/>
    </source>
</evidence>
<dbReference type="EMBL" id="JTFC01000031">
    <property type="protein sequence ID" value="RUS55667.1"/>
    <property type="molecule type" value="Genomic_DNA"/>
</dbReference>
<protein>
    <submittedName>
        <fullName evidence="4">Chemotaxis protein CheY</fullName>
    </submittedName>
</protein>
<gene>
    <name evidence="4" type="ORF">QI30_12185</name>
</gene>
<dbReference type="InterPro" id="IPR011006">
    <property type="entry name" value="CheY-like_superfamily"/>
</dbReference>
<evidence type="ECO:0000313" key="5">
    <source>
        <dbReference type="Proteomes" id="UP000288623"/>
    </source>
</evidence>
<dbReference type="PROSITE" id="PS50110">
    <property type="entry name" value="RESPONSE_REGULATORY"/>
    <property type="match status" value="1"/>
</dbReference>
<feature type="domain" description="Response regulatory" evidence="3">
    <location>
        <begin position="3"/>
        <end position="117"/>
    </location>
</feature>
<dbReference type="InterPro" id="IPR001789">
    <property type="entry name" value="Sig_transdc_resp-reg_receiver"/>
</dbReference>
<feature type="modified residue" description="4-aspartylphosphate" evidence="2">
    <location>
        <position position="52"/>
    </location>
</feature>
<proteinExistence type="predicted"/>
<keyword evidence="1 2" id="KW-0597">Phosphoprotein</keyword>
<dbReference type="PANTHER" id="PTHR44591">
    <property type="entry name" value="STRESS RESPONSE REGULATOR PROTEIN 1"/>
    <property type="match status" value="1"/>
</dbReference>
<organism evidence="4 5">
    <name type="scientific">Candidatus Kurthia intestinigallinarum</name>
    <dbReference type="NCBI Taxonomy" id="1562256"/>
    <lineage>
        <taxon>Bacteria</taxon>
        <taxon>Bacillati</taxon>
        <taxon>Bacillota</taxon>
        <taxon>Bacilli</taxon>
        <taxon>Bacillales</taxon>
        <taxon>Caryophanaceae</taxon>
        <taxon>Kurthia</taxon>
    </lineage>
</organism>
<dbReference type="AlphaFoldDB" id="A0A433RU18"/>
<evidence type="ECO:0000313" key="4">
    <source>
        <dbReference type="EMBL" id="RUS55667.1"/>
    </source>
</evidence>
<accession>A0A433RU18</accession>
<dbReference type="InterPro" id="IPR050595">
    <property type="entry name" value="Bact_response_regulator"/>
</dbReference>
<dbReference type="Pfam" id="PF00072">
    <property type="entry name" value="Response_reg"/>
    <property type="match status" value="1"/>
</dbReference>
<dbReference type="GO" id="GO:0000160">
    <property type="term" value="P:phosphorelay signal transduction system"/>
    <property type="evidence" value="ECO:0007669"/>
    <property type="project" value="InterPro"/>
</dbReference>
<evidence type="ECO:0000256" key="2">
    <source>
        <dbReference type="PROSITE-ProRule" id="PRU00169"/>
    </source>
</evidence>
<evidence type="ECO:0000259" key="3">
    <source>
        <dbReference type="PROSITE" id="PS50110"/>
    </source>
</evidence>
<dbReference type="RefSeq" id="WP_020189082.1">
    <property type="nucleotide sequence ID" value="NZ_JTFC01000031.1"/>
</dbReference>
<reference evidence="4 5" key="1">
    <citation type="submission" date="2014-11" db="EMBL/GenBank/DDBJ databases">
        <title>Genome sequence and analysis of novel Kurthia sp.</title>
        <authorList>
            <person name="Lawson J.N."/>
            <person name="Gonzalez J.E."/>
            <person name="Rinauldi L."/>
            <person name="Xuan Z."/>
            <person name="Firman A."/>
            <person name="Shaddox L."/>
            <person name="Trudeau A."/>
            <person name="Shah S."/>
            <person name="Reiman D."/>
        </authorList>
    </citation>
    <scope>NUCLEOTIDE SEQUENCE [LARGE SCALE GENOMIC DNA]</scope>
    <source>
        <strain evidence="4 5">3B1D</strain>
    </source>
</reference>
<comment type="caution">
    <text evidence="4">The sequence shown here is derived from an EMBL/GenBank/DDBJ whole genome shotgun (WGS) entry which is preliminary data.</text>
</comment>
<dbReference type="PANTHER" id="PTHR44591:SF3">
    <property type="entry name" value="RESPONSE REGULATORY DOMAIN-CONTAINING PROTEIN"/>
    <property type="match status" value="1"/>
</dbReference>
<dbReference type="SMART" id="SM00448">
    <property type="entry name" value="REC"/>
    <property type="match status" value="1"/>
</dbReference>
<dbReference type="OrthoDB" id="9808843at2"/>
<dbReference type="Gene3D" id="3.40.50.2300">
    <property type="match status" value="1"/>
</dbReference>
<sequence length="123" mass="13875">MKKILIVDDQPGIRIVLQEVLKNEGYEIQTAGSGLEAIELIKNEDFDALLTDMKLPGMNGVEILQHAADLNKKFVIMMMTAYGEQELVDQAKSLGAAHFFKKPFEIIEVRETINELLKDNDLK</sequence>
<keyword evidence="5" id="KW-1185">Reference proteome</keyword>
<name>A0A433RU18_9BACL</name>
<dbReference type="Proteomes" id="UP000288623">
    <property type="component" value="Unassembled WGS sequence"/>
</dbReference>
<dbReference type="SUPFAM" id="SSF52172">
    <property type="entry name" value="CheY-like"/>
    <property type="match status" value="1"/>
</dbReference>